<evidence type="ECO:0000259" key="1">
    <source>
        <dbReference type="Pfam" id="PF07727"/>
    </source>
</evidence>
<comment type="caution">
    <text evidence="2">The sequence shown here is derived from an EMBL/GenBank/DDBJ whole genome shotgun (WGS) entry which is preliminary data.</text>
</comment>
<accession>A0A699RRR8</accession>
<keyword evidence="2" id="KW-0808">Transferase</keyword>
<proteinExistence type="predicted"/>
<feature type="non-terminal residue" evidence="2">
    <location>
        <position position="1"/>
    </location>
</feature>
<feature type="non-terminal residue" evidence="2">
    <location>
        <position position="204"/>
    </location>
</feature>
<keyword evidence="2" id="KW-0695">RNA-directed DNA polymerase</keyword>
<organism evidence="2">
    <name type="scientific">Tanacetum cinerariifolium</name>
    <name type="common">Dalmatian daisy</name>
    <name type="synonym">Chrysanthemum cinerariifolium</name>
    <dbReference type="NCBI Taxonomy" id="118510"/>
    <lineage>
        <taxon>Eukaryota</taxon>
        <taxon>Viridiplantae</taxon>
        <taxon>Streptophyta</taxon>
        <taxon>Embryophyta</taxon>
        <taxon>Tracheophyta</taxon>
        <taxon>Spermatophyta</taxon>
        <taxon>Magnoliopsida</taxon>
        <taxon>eudicotyledons</taxon>
        <taxon>Gunneridae</taxon>
        <taxon>Pentapetalae</taxon>
        <taxon>asterids</taxon>
        <taxon>campanulids</taxon>
        <taxon>Asterales</taxon>
        <taxon>Asteraceae</taxon>
        <taxon>Asteroideae</taxon>
        <taxon>Anthemideae</taxon>
        <taxon>Anthemidinae</taxon>
        <taxon>Tanacetum</taxon>
    </lineage>
</organism>
<dbReference type="EMBL" id="BKCJ011120276">
    <property type="protein sequence ID" value="GFC89310.1"/>
    <property type="molecule type" value="Genomic_DNA"/>
</dbReference>
<gene>
    <name evidence="2" type="ORF">Tci_861280</name>
</gene>
<feature type="domain" description="Reverse transcriptase Ty1/copia-type" evidence="1">
    <location>
        <begin position="139"/>
        <end position="204"/>
    </location>
</feature>
<dbReference type="AlphaFoldDB" id="A0A699RRR8"/>
<dbReference type="Pfam" id="PF07727">
    <property type="entry name" value="RVT_2"/>
    <property type="match status" value="1"/>
</dbReference>
<dbReference type="GO" id="GO:0003964">
    <property type="term" value="F:RNA-directed DNA polymerase activity"/>
    <property type="evidence" value="ECO:0007669"/>
    <property type="project" value="UniProtKB-KW"/>
</dbReference>
<name>A0A699RRR8_TANCI</name>
<evidence type="ECO:0000313" key="2">
    <source>
        <dbReference type="EMBL" id="GFC89310.1"/>
    </source>
</evidence>
<sequence>ASTKVSTNDSFKLASSSTVETEVPTVSTHVPTDSLYVPLVTSSVLRIISRGGSSYPEPLYLGNVMSFKNRLEDFFGDTSNAVSLNEVEADLRNMETAIQYCLFSCFLSQEKLKKIVDALKYPSCIKAMQQELLQFKIQNVWVLVDCLSRVRPIGMKWVLKNKKDERGIVIRNKTCLVAQGHTQEEGIDYEEVFAPVAGIDAIRL</sequence>
<dbReference type="InterPro" id="IPR013103">
    <property type="entry name" value="RVT_2"/>
</dbReference>
<protein>
    <submittedName>
        <fullName evidence="2">Ribonuclease H-like domain, reverse transcriptase, RNA-dependent DNA polymerase</fullName>
    </submittedName>
</protein>
<reference evidence="2" key="1">
    <citation type="journal article" date="2019" name="Sci. Rep.">
        <title>Draft genome of Tanacetum cinerariifolium, the natural source of mosquito coil.</title>
        <authorList>
            <person name="Yamashiro T."/>
            <person name="Shiraishi A."/>
            <person name="Satake H."/>
            <person name="Nakayama K."/>
        </authorList>
    </citation>
    <scope>NUCLEOTIDE SEQUENCE</scope>
</reference>
<keyword evidence="2" id="KW-0548">Nucleotidyltransferase</keyword>